<dbReference type="InterPro" id="IPR007936">
    <property type="entry name" value="VapE-like_dom"/>
</dbReference>
<dbReference type="AlphaFoldDB" id="A0A926E8B1"/>
<accession>A0A926E8B1</accession>
<feature type="domain" description="Primase C-terminal 1" evidence="1">
    <location>
        <begin position="183"/>
        <end position="249"/>
    </location>
</feature>
<dbReference type="Pfam" id="PF08708">
    <property type="entry name" value="PriCT_1"/>
    <property type="match status" value="1"/>
</dbReference>
<evidence type="ECO:0000259" key="1">
    <source>
        <dbReference type="SMART" id="SM00942"/>
    </source>
</evidence>
<dbReference type="SMART" id="SM00942">
    <property type="entry name" value="PriCT_1"/>
    <property type="match status" value="1"/>
</dbReference>
<keyword evidence="4" id="KW-1185">Reference proteome</keyword>
<evidence type="ECO:0000313" key="4">
    <source>
        <dbReference type="Proteomes" id="UP000610862"/>
    </source>
</evidence>
<dbReference type="SMART" id="SM00943">
    <property type="entry name" value="Prim-Pol"/>
    <property type="match status" value="1"/>
</dbReference>
<organism evidence="3 4">
    <name type="scientific">Lentihominibacter hominis</name>
    <dbReference type="NCBI Taxonomy" id="2763645"/>
    <lineage>
        <taxon>Bacteria</taxon>
        <taxon>Bacillati</taxon>
        <taxon>Bacillota</taxon>
        <taxon>Clostridia</taxon>
        <taxon>Peptostreptococcales</taxon>
        <taxon>Anaerovoracaceae</taxon>
        <taxon>Lentihominibacter</taxon>
    </lineage>
</organism>
<dbReference type="InterPro" id="IPR015330">
    <property type="entry name" value="DNA_primase/pol_bifunc_N"/>
</dbReference>
<dbReference type="PANTHER" id="PTHR34985:SF1">
    <property type="entry name" value="SLR0554 PROTEIN"/>
    <property type="match status" value="1"/>
</dbReference>
<dbReference type="Proteomes" id="UP000610862">
    <property type="component" value="Unassembled WGS sequence"/>
</dbReference>
<feature type="domain" description="DNA primase/polymerase bifunctional N-terminal" evidence="2">
    <location>
        <begin position="7"/>
        <end position="168"/>
    </location>
</feature>
<protein>
    <submittedName>
        <fullName evidence="3">Bifunctional DNA primase/polymerase</fullName>
    </submittedName>
</protein>
<dbReference type="PANTHER" id="PTHR34985">
    <property type="entry name" value="SLR0554 PROTEIN"/>
    <property type="match status" value="1"/>
</dbReference>
<proteinExistence type="predicted"/>
<dbReference type="InterPro" id="IPR014820">
    <property type="entry name" value="PriCT_1"/>
</dbReference>
<dbReference type="SUPFAM" id="SSF56747">
    <property type="entry name" value="Prim-pol domain"/>
    <property type="match status" value="1"/>
</dbReference>
<dbReference type="RefSeq" id="WP_187525182.1">
    <property type="nucleotide sequence ID" value="NZ_JACRTA010000002.1"/>
</dbReference>
<reference evidence="3" key="1">
    <citation type="submission" date="2020-08" db="EMBL/GenBank/DDBJ databases">
        <title>Genome public.</title>
        <authorList>
            <person name="Liu C."/>
            <person name="Sun Q."/>
        </authorList>
    </citation>
    <scope>NUCLEOTIDE SEQUENCE</scope>
    <source>
        <strain evidence="3">NSJ-24</strain>
    </source>
</reference>
<evidence type="ECO:0000259" key="2">
    <source>
        <dbReference type="SMART" id="SM00943"/>
    </source>
</evidence>
<sequence>MQMVEWALYYAQMGMAVFPVQRKGKAPIFRGGFKNATTDPDSIREAWKDHPYANIGVATGKVSGGIFVIDLDVDEDKGMNGYDTLRDWERDNGELPETINSITGRGGYHYFFHADRTIKSRTGILDGIDIRGDGGYVVVPPSLHRNGNRYEWEQSPEDFAIAEANETVYKLISIGRADGENTFSIGAVVGEGIRNDTMFKLACSLQAKGLSDETIIEAVKKENQLKCIPPLDDEELKRTIESALSKEKGRLSVVSYTPKAPQYITLNMTGEGDKAKVVQSIENACTVLREDENLHNKIRLNCLSYNVFVCGKLPWGEGIEYREWTDTDDSNLLCYIERQYGLKNKDNTLKALDIVSSENAFNPITQHLDGLPKWDGQAHIENLLPDYLGVEKTRYSGEVMKLFMIGAISRACEPGCKFDYMIVLVGEQGIGKSTFLRRLAMSDAWYDDNFNTVEGDKAVERLRGMWFVELAELLAAKRQKEVESIKAFLTSTIDTYRPPYGRRTVQRPRRCVFAGTTNNEHFLTDVTGNRRYLPLRTNRRRVKKSLFDDEGAVRADIEQAWAEALHIYKTEHPRLIMPKDLYDDVKAVQESFLEEDPRVGIIQSYLDGLTADRVCVMQIWEDALKIEVKPKRKESNEIHDIMRNSIVGWTDIGRKKTVKYGTQICYEREKQIEGFYETDDGEF</sequence>
<name>A0A926E8B1_9FIRM</name>
<dbReference type="CDD" id="cd04859">
    <property type="entry name" value="Prim_Pol"/>
    <property type="match status" value="1"/>
</dbReference>
<dbReference type="Pfam" id="PF05272">
    <property type="entry name" value="VapE-like_dom"/>
    <property type="match status" value="1"/>
</dbReference>
<evidence type="ECO:0000313" key="3">
    <source>
        <dbReference type="EMBL" id="MBC8568225.1"/>
    </source>
</evidence>
<dbReference type="EMBL" id="JACRTA010000002">
    <property type="protein sequence ID" value="MBC8568225.1"/>
    <property type="molecule type" value="Genomic_DNA"/>
</dbReference>
<comment type="caution">
    <text evidence="3">The sequence shown here is derived from an EMBL/GenBank/DDBJ whole genome shotgun (WGS) entry which is preliminary data.</text>
</comment>
<dbReference type="Pfam" id="PF09250">
    <property type="entry name" value="Prim-Pol"/>
    <property type="match status" value="1"/>
</dbReference>
<gene>
    <name evidence="3" type="ORF">H8692_05530</name>
</gene>